<dbReference type="PANTHER" id="PTHR32419">
    <property type="entry name" value="GLUTATHIONYL-HYDROQUINONE REDUCTASE"/>
    <property type="match status" value="1"/>
</dbReference>
<name>A0A1B7TD72_9ASCO</name>
<evidence type="ECO:0000313" key="1">
    <source>
        <dbReference type="EMBL" id="OBA26673.1"/>
    </source>
</evidence>
<comment type="caution">
    <text evidence="1">The sequence shown here is derived from an EMBL/GenBank/DDBJ whole genome shotgun (WGS) entry which is preliminary data.</text>
</comment>
<dbReference type="AlphaFoldDB" id="A0A1B7TD72"/>
<dbReference type="OrthoDB" id="2309723at2759"/>
<protein>
    <submittedName>
        <fullName evidence="1">Glutathione S-transferase</fullName>
    </submittedName>
</protein>
<dbReference type="PANTHER" id="PTHR32419:SF6">
    <property type="entry name" value="GLUTATHIONE S-TRANSFERASE OMEGA-LIKE 1-RELATED"/>
    <property type="match status" value="1"/>
</dbReference>
<reference evidence="2" key="1">
    <citation type="journal article" date="2016" name="Proc. Natl. Acad. Sci. U.S.A.">
        <title>Comparative genomics of biotechnologically important yeasts.</title>
        <authorList>
            <person name="Riley R."/>
            <person name="Haridas S."/>
            <person name="Wolfe K.H."/>
            <person name="Lopes M.R."/>
            <person name="Hittinger C.T."/>
            <person name="Goeker M."/>
            <person name="Salamov A.A."/>
            <person name="Wisecaver J.H."/>
            <person name="Long T.M."/>
            <person name="Calvey C.H."/>
            <person name="Aerts A.L."/>
            <person name="Barry K.W."/>
            <person name="Choi C."/>
            <person name="Clum A."/>
            <person name="Coughlan A.Y."/>
            <person name="Deshpande S."/>
            <person name="Douglass A.P."/>
            <person name="Hanson S.J."/>
            <person name="Klenk H.-P."/>
            <person name="LaButti K.M."/>
            <person name="Lapidus A."/>
            <person name="Lindquist E.A."/>
            <person name="Lipzen A.M."/>
            <person name="Meier-Kolthoff J.P."/>
            <person name="Ohm R.A."/>
            <person name="Otillar R.P."/>
            <person name="Pangilinan J.L."/>
            <person name="Peng Y."/>
            <person name="Rokas A."/>
            <person name="Rosa C.A."/>
            <person name="Scheuner C."/>
            <person name="Sibirny A.A."/>
            <person name="Slot J.C."/>
            <person name="Stielow J.B."/>
            <person name="Sun H."/>
            <person name="Kurtzman C.P."/>
            <person name="Blackwell M."/>
            <person name="Grigoriev I.V."/>
            <person name="Jeffries T.W."/>
        </authorList>
    </citation>
    <scope>NUCLEOTIDE SEQUENCE [LARGE SCALE GENOMIC DNA]</scope>
    <source>
        <strain evidence="2">NRRL Y-1626</strain>
    </source>
</reference>
<dbReference type="CDD" id="cd03190">
    <property type="entry name" value="GST_C_Omega_like"/>
    <property type="match status" value="1"/>
</dbReference>
<dbReference type="SUPFAM" id="SSF47616">
    <property type="entry name" value="GST C-terminal domain-like"/>
    <property type="match status" value="1"/>
</dbReference>
<accession>A0A1B7TD72</accession>
<dbReference type="InterPro" id="IPR047047">
    <property type="entry name" value="GST_Omega-like_C"/>
</dbReference>
<dbReference type="InterPro" id="IPR036282">
    <property type="entry name" value="Glutathione-S-Trfase_C_sf"/>
</dbReference>
<evidence type="ECO:0000313" key="2">
    <source>
        <dbReference type="Proteomes" id="UP000092321"/>
    </source>
</evidence>
<keyword evidence="1" id="KW-0808">Transferase</keyword>
<sequence>MSNILAGKKSWSDPSSGEFKRQVSQFREFISKDHPVFKPEKNRYHLYISLACPWASRVAVARGLLGLTNVISLSIVHWYMETTTNEDAQPIQGWRFLPINEYSPSTTISNGDKSDRFGILSDLTRFKDDINNRTHSFNNCFNDGNKYDFDGTIDHVHGFEFIRDLYYQTNPCFEGRFTVPVLYDLKTKTIVNNESSEILRMFGDKNGLLQFADKSTQAVSTLYPKDLAKEIDFWNDKIYEPINNGVYKTGFAEKIGPYEENFYKLFDSLNDIETYLANKYTISDLFDNAKQLFLVGNQLTEADIRLYVTVVRFDPVYHQHFKCNLKMIRHDYPFIHNWLLKLYYDKSGYFKDTTNFAHIKLHYTRSHKRINPLNITAIGPTPNIYTLDQYIDSIKHLKN</sequence>
<keyword evidence="2" id="KW-1185">Reference proteome</keyword>
<dbReference type="EMBL" id="LXPE01000015">
    <property type="protein sequence ID" value="OBA26673.1"/>
    <property type="molecule type" value="Genomic_DNA"/>
</dbReference>
<dbReference type="Proteomes" id="UP000092321">
    <property type="component" value="Unassembled WGS sequence"/>
</dbReference>
<dbReference type="InterPro" id="IPR016639">
    <property type="entry name" value="GST_Omega/GSH"/>
</dbReference>
<dbReference type="Gene3D" id="1.20.1050.10">
    <property type="match status" value="1"/>
</dbReference>
<dbReference type="GO" id="GO:0004364">
    <property type="term" value="F:glutathione transferase activity"/>
    <property type="evidence" value="ECO:0007669"/>
    <property type="project" value="InterPro"/>
</dbReference>
<gene>
    <name evidence="1" type="ORF">HANVADRAFT_24705</name>
</gene>
<proteinExistence type="predicted"/>
<dbReference type="Gene3D" id="3.40.30.10">
    <property type="entry name" value="Glutaredoxin"/>
    <property type="match status" value="1"/>
</dbReference>
<dbReference type="GO" id="GO:0005737">
    <property type="term" value="C:cytoplasm"/>
    <property type="evidence" value="ECO:0007669"/>
    <property type="project" value="TreeGrafter"/>
</dbReference>
<organism evidence="1 2">
    <name type="scientific">Hanseniaspora valbyensis NRRL Y-1626</name>
    <dbReference type="NCBI Taxonomy" id="766949"/>
    <lineage>
        <taxon>Eukaryota</taxon>
        <taxon>Fungi</taxon>
        <taxon>Dikarya</taxon>
        <taxon>Ascomycota</taxon>
        <taxon>Saccharomycotina</taxon>
        <taxon>Saccharomycetes</taxon>
        <taxon>Saccharomycodales</taxon>
        <taxon>Saccharomycodaceae</taxon>
        <taxon>Hanseniaspora</taxon>
    </lineage>
</organism>
<dbReference type="Pfam" id="PF13410">
    <property type="entry name" value="GST_C_2"/>
    <property type="match status" value="1"/>
</dbReference>